<reference evidence="1 2" key="1">
    <citation type="submission" date="2019-09" db="EMBL/GenBank/DDBJ databases">
        <title>Draft genome sequence of Psychrobacter nivimaris LAMA 639, in search for biotechnological relevant genes.</title>
        <authorList>
            <person name="Lima A.O.S."/>
            <person name="Staloch B.E.K."/>
            <person name="Freitas R.C."/>
            <person name="Niero H."/>
            <person name="Silva M.A.C."/>
        </authorList>
    </citation>
    <scope>NUCLEOTIDE SEQUENCE [LARGE SCALE GENOMIC DNA]</scope>
    <source>
        <strain evidence="1 2">LAMA 639</strain>
    </source>
</reference>
<organism evidence="1 2">
    <name type="scientific">Psychrobacter nivimaris</name>
    <dbReference type="NCBI Taxonomy" id="281738"/>
    <lineage>
        <taxon>Bacteria</taxon>
        <taxon>Pseudomonadati</taxon>
        <taxon>Pseudomonadota</taxon>
        <taxon>Gammaproteobacteria</taxon>
        <taxon>Moraxellales</taxon>
        <taxon>Moraxellaceae</taxon>
        <taxon>Psychrobacter</taxon>
    </lineage>
</organism>
<proteinExistence type="predicted"/>
<comment type="caution">
    <text evidence="1">The sequence shown here is derived from an EMBL/GenBank/DDBJ whole genome shotgun (WGS) entry which is preliminary data.</text>
</comment>
<evidence type="ECO:0000313" key="2">
    <source>
        <dbReference type="Proteomes" id="UP000471465"/>
    </source>
</evidence>
<dbReference type="AlphaFoldDB" id="A0A6N7BWX0"/>
<accession>A0A6N7BWX0</accession>
<dbReference type="RefSeq" id="WP_160023616.1">
    <property type="nucleotide sequence ID" value="NZ_VZIZ01000042.1"/>
</dbReference>
<protein>
    <recommendedName>
        <fullName evidence="3">Lipoprotein</fullName>
    </recommendedName>
</protein>
<keyword evidence="2" id="KW-1185">Reference proteome</keyword>
<dbReference type="EMBL" id="VZIZ01000042">
    <property type="protein sequence ID" value="KAF0567532.1"/>
    <property type="molecule type" value="Genomic_DNA"/>
</dbReference>
<evidence type="ECO:0008006" key="3">
    <source>
        <dbReference type="Google" id="ProtNLM"/>
    </source>
</evidence>
<evidence type="ECO:0000313" key="1">
    <source>
        <dbReference type="EMBL" id="KAF0567532.1"/>
    </source>
</evidence>
<dbReference type="PROSITE" id="PS51257">
    <property type="entry name" value="PROKAR_LIPOPROTEIN"/>
    <property type="match status" value="1"/>
</dbReference>
<sequence>MKKLLMLTSILLLTSCSDNEGDTGFIANEADISEKYVHDEVKSSFDFEEYNEFPDYNVEDTNDFLNKLLVVSLLTDDLDDNDKNIISRIALGDDEYERRFGEVGDNPFKREDITESTYQEAQNYGNSVRDNRKFVFDIDHDDYYYPHYAEVAEEDKKLITAIATDYNNNEPPLKSYSIDGQYFPLFGVNSISINLETREDIDGRKITKYQHVLDEPYYIRMSKLYVSSREKAEKIQDLIDKKELGMAGKVYVEFIYDEISMSNSSAPYKINGIVLDFYDKNTNEILESAQEFRSL</sequence>
<name>A0A6N7BWX0_9GAMM</name>
<dbReference type="Proteomes" id="UP000471465">
    <property type="component" value="Unassembled WGS sequence"/>
</dbReference>
<gene>
    <name evidence="1" type="ORF">FQV37_2140</name>
</gene>